<dbReference type="SUPFAM" id="SSF158472">
    <property type="entry name" value="HAMP domain-like"/>
    <property type="match status" value="1"/>
</dbReference>
<dbReference type="CDD" id="cd06225">
    <property type="entry name" value="HAMP"/>
    <property type="match status" value="1"/>
</dbReference>
<evidence type="ECO:0000313" key="8">
    <source>
        <dbReference type="EMBL" id="KAA3532062.1"/>
    </source>
</evidence>
<dbReference type="Pfam" id="PF22673">
    <property type="entry name" value="MCP-like_PDC_1"/>
    <property type="match status" value="1"/>
</dbReference>
<feature type="domain" description="HAMP" evidence="7">
    <location>
        <begin position="331"/>
        <end position="384"/>
    </location>
</feature>
<dbReference type="AlphaFoldDB" id="A0A368NYE5"/>
<dbReference type="InterPro" id="IPR004089">
    <property type="entry name" value="MCPsignal_dom"/>
</dbReference>
<protein>
    <submittedName>
        <fullName evidence="9">HAMP domain-containing protein</fullName>
    </submittedName>
    <submittedName>
        <fullName evidence="8">Methyl-accepting chemotaxis protein</fullName>
    </submittedName>
</protein>
<dbReference type="Gene3D" id="3.30.450.20">
    <property type="entry name" value="PAS domain"/>
    <property type="match status" value="2"/>
</dbReference>
<feature type="transmembrane region" description="Helical" evidence="5">
    <location>
        <begin position="307"/>
        <end position="328"/>
    </location>
</feature>
<dbReference type="GO" id="GO:0006935">
    <property type="term" value="P:chemotaxis"/>
    <property type="evidence" value="ECO:0007669"/>
    <property type="project" value="UniProtKB-KW"/>
</dbReference>
<dbReference type="PANTHER" id="PTHR43531">
    <property type="entry name" value="PROTEIN ICFG"/>
    <property type="match status" value="1"/>
</dbReference>
<dbReference type="PRINTS" id="PR00260">
    <property type="entry name" value="CHEMTRNSDUCR"/>
</dbReference>
<keyword evidence="5" id="KW-0812">Transmembrane</keyword>
<dbReference type="EMBL" id="QUSG01000001">
    <property type="protein sequence ID" value="KAA3532062.1"/>
    <property type="molecule type" value="Genomic_DNA"/>
</dbReference>
<evidence type="ECO:0000256" key="4">
    <source>
        <dbReference type="PROSITE-ProRule" id="PRU00284"/>
    </source>
</evidence>
<reference evidence="8 10" key="1">
    <citation type="submission" date="2018-08" db="EMBL/GenBank/DDBJ databases">
        <title>Genome sequencing of Agrobacterium vitis strain ICMP 10754.</title>
        <authorList>
            <person name="Visnovsky S.B."/>
            <person name="Pitman A.R."/>
        </authorList>
    </citation>
    <scope>NUCLEOTIDE SEQUENCE [LARGE SCALE GENOMIC DNA]</scope>
    <source>
        <strain evidence="8 10">ICMP 10754</strain>
    </source>
</reference>
<name>A0A368NYE5_AGRVI</name>
<keyword evidence="2" id="KW-0145">Chemotaxis</keyword>
<evidence type="ECO:0000259" key="7">
    <source>
        <dbReference type="PROSITE" id="PS50885"/>
    </source>
</evidence>
<evidence type="ECO:0000256" key="2">
    <source>
        <dbReference type="ARBA" id="ARBA00022500"/>
    </source>
</evidence>
<feature type="transmembrane region" description="Helical" evidence="5">
    <location>
        <begin position="12"/>
        <end position="34"/>
    </location>
</feature>
<dbReference type="Gene3D" id="1.10.287.950">
    <property type="entry name" value="Methyl-accepting chemotaxis protein"/>
    <property type="match status" value="1"/>
</dbReference>
<evidence type="ECO:0000256" key="1">
    <source>
        <dbReference type="ARBA" id="ARBA00004370"/>
    </source>
</evidence>
<keyword evidence="5" id="KW-0472">Membrane</keyword>
<comment type="caution">
    <text evidence="8">The sequence shown here is derived from an EMBL/GenBank/DDBJ whole genome shotgun (WGS) entry which is preliminary data.</text>
</comment>
<evidence type="ECO:0000256" key="5">
    <source>
        <dbReference type="SAM" id="Phobius"/>
    </source>
</evidence>
<evidence type="ECO:0000313" key="9">
    <source>
        <dbReference type="EMBL" id="MVA57407.1"/>
    </source>
</evidence>
<organism evidence="8 10">
    <name type="scientific">Agrobacterium vitis</name>
    <name type="common">Rhizobium vitis</name>
    <dbReference type="NCBI Taxonomy" id="373"/>
    <lineage>
        <taxon>Bacteria</taxon>
        <taxon>Pseudomonadati</taxon>
        <taxon>Pseudomonadota</taxon>
        <taxon>Alphaproteobacteria</taxon>
        <taxon>Hyphomicrobiales</taxon>
        <taxon>Rhizobiaceae</taxon>
        <taxon>Rhizobium/Agrobacterium group</taxon>
        <taxon>Agrobacterium</taxon>
    </lineage>
</organism>
<dbReference type="GO" id="GO:0016020">
    <property type="term" value="C:membrane"/>
    <property type="evidence" value="ECO:0007669"/>
    <property type="project" value="UniProtKB-SubCell"/>
</dbReference>
<sequence>MKMPVQSVSAKLLLAAGVVITISLGGFSIVGIFATKTQLNNNIVAVATQKAELASRQVSADITNVVSAGTSAAASLSGLIENGAGSRADVIASLKNIPPQYPSMFGAWMTELPDVPADLKLQGAEGTNKQGRFTAYWTKDDSGKLGFSTWDIKTNEQWYAEPLATGKSLITQPYISTTGQLLTSISLPVKVNGKIVGLAGVDIKLDDLAATISALRPFEDGRIMLLADNGKWLVNTDKSLMMKDYADTGAAEVKAALADGKTRIIHGLPDGATRIVFPFTSPGMNKTWATVLDIPEKTFTGPIKEQIIAIFSSCLLMLTIGLCLIYFVSTLIVRRPLANVVAGVRVMAGGDYDKPIVGTKRQDEFGTLATALDQFRRELANGLRVQQEQDSLRKSVEQDRERQSALEKAKADDLLRFVQQVQAGFNALAAGDLTVRMQDSVAPEFEAIRQNFNTSVSSLEEAIGAVVHAIGTIRSGLGEISAASNDLARRTEQQAASLEETIAALGDVSRAIDGTADGAGRAQTVVTATRDNAAKGGDIVSRAIEAMTAIQGSSEKIGNIIGVIDEIAFQTNLLALNAGVEAARAGESGKGFAVVAQEVRELAQRSANAAREIKALISTSSAQVETGVDLVSASGTSLQQIVDQVANMSSTITDIANSAREQATSLREVTNAGDVMDKVTQQNAAMVEETTAAAQNLAQETENLAHMVRRFRTNSTNSTNSGQPQRYAKAS</sequence>
<gene>
    <name evidence="8" type="ORF">DXT89_01495</name>
    <name evidence="9" type="ORF">GOZ88_14990</name>
</gene>
<evidence type="ECO:0000313" key="11">
    <source>
        <dbReference type="Proteomes" id="UP000440716"/>
    </source>
</evidence>
<dbReference type="InterPro" id="IPR003660">
    <property type="entry name" value="HAMP_dom"/>
</dbReference>
<dbReference type="Gene3D" id="6.10.340.10">
    <property type="match status" value="1"/>
</dbReference>
<accession>A0A368NYE5</accession>
<dbReference type="Pfam" id="PF00672">
    <property type="entry name" value="HAMP"/>
    <property type="match status" value="2"/>
</dbReference>
<dbReference type="EMBL" id="WPHU01000006">
    <property type="protein sequence ID" value="MVA57407.1"/>
    <property type="molecule type" value="Genomic_DNA"/>
</dbReference>
<dbReference type="CDD" id="cd11386">
    <property type="entry name" value="MCP_signal"/>
    <property type="match status" value="1"/>
</dbReference>
<comment type="similarity">
    <text evidence="3">Belongs to the methyl-accepting chemotaxis (MCP) protein family.</text>
</comment>
<feature type="domain" description="HAMP" evidence="7">
    <location>
        <begin position="412"/>
        <end position="464"/>
    </location>
</feature>
<dbReference type="InterPro" id="IPR004090">
    <property type="entry name" value="Chemotax_Me-accpt_rcpt"/>
</dbReference>
<dbReference type="SMART" id="SM00304">
    <property type="entry name" value="HAMP"/>
    <property type="match status" value="2"/>
</dbReference>
<dbReference type="PROSITE" id="PS50885">
    <property type="entry name" value="HAMP"/>
    <property type="match status" value="2"/>
</dbReference>
<evidence type="ECO:0000256" key="3">
    <source>
        <dbReference type="ARBA" id="ARBA00029447"/>
    </source>
</evidence>
<dbReference type="GO" id="GO:0004888">
    <property type="term" value="F:transmembrane signaling receptor activity"/>
    <property type="evidence" value="ECO:0007669"/>
    <property type="project" value="InterPro"/>
</dbReference>
<evidence type="ECO:0000313" key="10">
    <source>
        <dbReference type="Proteomes" id="UP000436911"/>
    </source>
</evidence>
<dbReference type="Pfam" id="PF00015">
    <property type="entry name" value="MCPsignal"/>
    <property type="match status" value="1"/>
</dbReference>
<proteinExistence type="inferred from homology"/>
<dbReference type="FunFam" id="1.10.287.950:FF:000001">
    <property type="entry name" value="Methyl-accepting chemotaxis sensory transducer"/>
    <property type="match status" value="1"/>
</dbReference>
<dbReference type="SMART" id="SM00283">
    <property type="entry name" value="MA"/>
    <property type="match status" value="1"/>
</dbReference>
<dbReference type="OrthoDB" id="3378718at2"/>
<dbReference type="InterPro" id="IPR051310">
    <property type="entry name" value="MCP_chemotaxis"/>
</dbReference>
<dbReference type="GO" id="GO:0007165">
    <property type="term" value="P:signal transduction"/>
    <property type="evidence" value="ECO:0007669"/>
    <property type="project" value="UniProtKB-KW"/>
</dbReference>
<dbReference type="SUPFAM" id="SSF58104">
    <property type="entry name" value="Methyl-accepting chemotaxis protein (MCP) signaling domain"/>
    <property type="match status" value="1"/>
</dbReference>
<feature type="domain" description="Methyl-accepting transducer" evidence="6">
    <location>
        <begin position="469"/>
        <end position="698"/>
    </location>
</feature>
<dbReference type="PROSITE" id="PS50111">
    <property type="entry name" value="CHEMOTAXIS_TRANSDUC_2"/>
    <property type="match status" value="1"/>
</dbReference>
<dbReference type="RefSeq" id="WP_060718997.1">
    <property type="nucleotide sequence ID" value="NZ_CP055265.1"/>
</dbReference>
<dbReference type="CDD" id="cd12913">
    <property type="entry name" value="PDC1_MCP_like"/>
    <property type="match status" value="1"/>
</dbReference>
<evidence type="ECO:0000259" key="6">
    <source>
        <dbReference type="PROSITE" id="PS50111"/>
    </source>
</evidence>
<dbReference type="Proteomes" id="UP000436911">
    <property type="component" value="Unassembled WGS sequence"/>
</dbReference>
<keyword evidence="5" id="KW-1133">Transmembrane helix</keyword>
<dbReference type="CDD" id="cd18774">
    <property type="entry name" value="PDC2_HK_sensor"/>
    <property type="match status" value="1"/>
</dbReference>
<comment type="subcellular location">
    <subcellularLocation>
        <location evidence="1">Membrane</location>
    </subcellularLocation>
</comment>
<dbReference type="Proteomes" id="UP000440716">
    <property type="component" value="Unassembled WGS sequence"/>
</dbReference>
<dbReference type="PANTHER" id="PTHR43531:SF11">
    <property type="entry name" value="METHYL-ACCEPTING CHEMOTAXIS PROTEIN 3"/>
    <property type="match status" value="1"/>
</dbReference>
<keyword evidence="4" id="KW-0807">Transducer</keyword>
<reference evidence="9 11" key="2">
    <citation type="submission" date="2019-12" db="EMBL/GenBank/DDBJ databases">
        <title>Whole-genome sequencing of Allorhizobium vitis.</title>
        <authorList>
            <person name="Gan H.M."/>
            <person name="Szegedi E."/>
            <person name="Burr T."/>
            <person name="Savka M.A."/>
        </authorList>
    </citation>
    <scope>NUCLEOTIDE SEQUENCE [LARGE SCALE GENOMIC DNA]</scope>
    <source>
        <strain evidence="9 11">CG415</strain>
    </source>
</reference>
<dbReference type="GeneID" id="60681948"/>